<proteinExistence type="predicted"/>
<dbReference type="Pfam" id="PF05340">
    <property type="entry name" value="DUF740"/>
    <property type="match status" value="1"/>
</dbReference>
<dbReference type="AlphaFoldDB" id="A0AAQ3K7I3"/>
<name>A0AAQ3K7I3_9LILI</name>
<feature type="region of interest" description="Disordered" evidence="1">
    <location>
        <begin position="120"/>
        <end position="144"/>
    </location>
</feature>
<evidence type="ECO:0000313" key="3">
    <source>
        <dbReference type="Proteomes" id="UP001327560"/>
    </source>
</evidence>
<dbReference type="PANTHER" id="PTHR35995:SF1">
    <property type="entry name" value="OS04G0690500 PROTEIN"/>
    <property type="match status" value="1"/>
</dbReference>
<gene>
    <name evidence="2" type="ORF">Cni_G12263</name>
</gene>
<dbReference type="Proteomes" id="UP001327560">
    <property type="component" value="Chromosome 4"/>
</dbReference>
<organism evidence="2 3">
    <name type="scientific">Canna indica</name>
    <name type="common">Indian-shot</name>
    <dbReference type="NCBI Taxonomy" id="4628"/>
    <lineage>
        <taxon>Eukaryota</taxon>
        <taxon>Viridiplantae</taxon>
        <taxon>Streptophyta</taxon>
        <taxon>Embryophyta</taxon>
        <taxon>Tracheophyta</taxon>
        <taxon>Spermatophyta</taxon>
        <taxon>Magnoliopsida</taxon>
        <taxon>Liliopsida</taxon>
        <taxon>Zingiberales</taxon>
        <taxon>Cannaceae</taxon>
        <taxon>Canna</taxon>
    </lineage>
</organism>
<evidence type="ECO:0000313" key="2">
    <source>
        <dbReference type="EMBL" id="WOL03543.1"/>
    </source>
</evidence>
<dbReference type="PANTHER" id="PTHR35995">
    <property type="entry name" value="OS04G0690500 PROTEIN"/>
    <property type="match status" value="1"/>
</dbReference>
<keyword evidence="3" id="KW-1185">Reference proteome</keyword>
<reference evidence="2 3" key="1">
    <citation type="submission" date="2023-10" db="EMBL/GenBank/DDBJ databases">
        <title>Chromosome-scale genome assembly provides insights into flower coloration mechanisms of Canna indica.</title>
        <authorList>
            <person name="Li C."/>
        </authorList>
    </citation>
    <scope>NUCLEOTIDE SEQUENCE [LARGE SCALE GENOMIC DNA]</scope>
    <source>
        <tissue evidence="2">Flower</tissue>
    </source>
</reference>
<evidence type="ECO:0000256" key="1">
    <source>
        <dbReference type="SAM" id="MobiDB-lite"/>
    </source>
</evidence>
<protein>
    <submittedName>
        <fullName evidence="2">Uncharacterized protein</fullName>
    </submittedName>
</protein>
<accession>A0AAQ3K7I3</accession>
<dbReference type="EMBL" id="CP136893">
    <property type="protein sequence ID" value="WOL03543.1"/>
    <property type="molecule type" value="Genomic_DNA"/>
</dbReference>
<feature type="region of interest" description="Disordered" evidence="1">
    <location>
        <begin position="165"/>
        <end position="191"/>
    </location>
</feature>
<dbReference type="InterPro" id="IPR008004">
    <property type="entry name" value="OCTOPUS-like"/>
</dbReference>
<sequence>MNDRGEDKVLCYFHPKESVVGVCAHCLKERLVLLASKQGQPPQLRKSKRPCRVVRRKRIINIKLPRVFALGPFLYRLDSRYRGDEDDNDDSDDEGSIASNEDSFISVKFDNDGHASWDKEAMKTKSSAHGNGGGNEANGNQNMVDKTKNSTMKWKKRIGQLLHLAQSKRSTDQGNLQVGVGGKDGGANRKGWVIRSLTRRRATKRYSSV</sequence>